<dbReference type="InterPro" id="IPR042099">
    <property type="entry name" value="ANL_N_sf"/>
</dbReference>
<proteinExistence type="predicted"/>
<protein>
    <recommendedName>
        <fullName evidence="1">AMP-dependent synthetase/ligase domain-containing protein</fullName>
    </recommendedName>
</protein>
<evidence type="ECO:0000259" key="1">
    <source>
        <dbReference type="Pfam" id="PF00501"/>
    </source>
</evidence>
<evidence type="ECO:0000313" key="3">
    <source>
        <dbReference type="Proteomes" id="UP001431776"/>
    </source>
</evidence>
<organism evidence="2 3">
    <name type="scientific">Anaerobaca lacustris</name>
    <dbReference type="NCBI Taxonomy" id="3044600"/>
    <lineage>
        <taxon>Bacteria</taxon>
        <taxon>Pseudomonadati</taxon>
        <taxon>Planctomycetota</taxon>
        <taxon>Phycisphaerae</taxon>
        <taxon>Sedimentisphaerales</taxon>
        <taxon>Anaerobacaceae</taxon>
        <taxon>Anaerobaca</taxon>
    </lineage>
</organism>
<dbReference type="SUPFAM" id="SSF56801">
    <property type="entry name" value="Acetyl-CoA synthetase-like"/>
    <property type="match status" value="1"/>
</dbReference>
<accession>A0AAW6TUU8</accession>
<comment type="caution">
    <text evidence="2">The sequence shown here is derived from an EMBL/GenBank/DDBJ whole genome shotgun (WGS) entry which is preliminary data.</text>
</comment>
<dbReference type="PANTHER" id="PTHR36932">
    <property type="entry name" value="CAPSULAR POLYSACCHARIDE BIOSYNTHESIS PROTEIN"/>
    <property type="match status" value="1"/>
</dbReference>
<gene>
    <name evidence="2" type="ORF">QJ522_10775</name>
</gene>
<dbReference type="PANTHER" id="PTHR36932:SF1">
    <property type="entry name" value="CAPSULAR POLYSACCHARIDE BIOSYNTHESIS PROTEIN"/>
    <property type="match status" value="1"/>
</dbReference>
<reference evidence="2" key="1">
    <citation type="submission" date="2023-05" db="EMBL/GenBank/DDBJ databases">
        <title>Anaerotaeda fermentans gen. nov., sp. nov., a novel anaerobic planctomycete of the new family within the order Sedimentisphaerales isolated from Taman Peninsula, Russia.</title>
        <authorList>
            <person name="Khomyakova M.A."/>
            <person name="Merkel A.Y."/>
            <person name="Slobodkin A.I."/>
        </authorList>
    </citation>
    <scope>NUCLEOTIDE SEQUENCE</scope>
    <source>
        <strain evidence="2">M17dextr</strain>
    </source>
</reference>
<evidence type="ECO:0000313" key="2">
    <source>
        <dbReference type="EMBL" id="MDI6449526.1"/>
    </source>
</evidence>
<dbReference type="InterPro" id="IPR053158">
    <property type="entry name" value="CapK_Type1_Caps_Biosynth"/>
</dbReference>
<dbReference type="RefSeq" id="WP_349244933.1">
    <property type="nucleotide sequence ID" value="NZ_JASCXX010000011.1"/>
</dbReference>
<dbReference type="Proteomes" id="UP001431776">
    <property type="component" value="Unassembled WGS sequence"/>
</dbReference>
<name>A0AAW6TUU8_9BACT</name>
<dbReference type="AlphaFoldDB" id="A0AAW6TUU8"/>
<dbReference type="Pfam" id="PF00501">
    <property type="entry name" value="AMP-binding"/>
    <property type="match status" value="1"/>
</dbReference>
<sequence>MEDFFYRRKASYGRLPLALRSGIATAVQCLPPHLWHGLFYGAYTRRIDRFFAGQDAARVASLQWELVCDTVNWAVRHVPFYAGRRPLGDERDLREFPIVTKADYQEHMSAFLAPAARRHALPANTGGSSGVRMDFFLHKGRSRPKEKAHSDWYTSLFGWTRRSRVLVVRGKALQRNRLFERQTLNSRLAVSCHDITEANIGRVVDAIQAFRPEFILAYPSALMVFTKLLGDVSALGSERPLKAVFLGSEVLSDPDRRWFAQFYRTRIVSWYGHSECVLHGGCVPESDDYHFFPFYGYAELVDEDGKEIVEPDRVGRIVGTSFDNRVMPFIRYDTGDLGVRSSRQSPHDAYGSLVVRRIEGRGRDIVYLRDGSRISMTSFFFAQRFPQLTKVRELQLEQQVAGRLLMRIVKRPEYREEDEREIVNRLVHSVSGRLDVSVVYVDQIPKTLRGKHVFLVQRLHDQDLPRVDDIAFRSDADGTAHTEAQIR</sequence>
<dbReference type="InterPro" id="IPR000873">
    <property type="entry name" value="AMP-dep_synth/lig_dom"/>
</dbReference>
<dbReference type="Gene3D" id="3.40.50.12780">
    <property type="entry name" value="N-terminal domain of ligase-like"/>
    <property type="match status" value="1"/>
</dbReference>
<keyword evidence="3" id="KW-1185">Reference proteome</keyword>
<feature type="domain" description="AMP-dependent synthetase/ligase" evidence="1">
    <location>
        <begin position="198"/>
        <end position="318"/>
    </location>
</feature>
<dbReference type="EMBL" id="JASCXX010000011">
    <property type="protein sequence ID" value="MDI6449526.1"/>
    <property type="molecule type" value="Genomic_DNA"/>
</dbReference>